<dbReference type="InterPro" id="IPR050698">
    <property type="entry name" value="MBL"/>
</dbReference>
<keyword evidence="3" id="KW-1185">Reference proteome</keyword>
<feature type="compositionally biased region" description="Low complexity" evidence="1">
    <location>
        <begin position="337"/>
        <end position="359"/>
    </location>
</feature>
<dbReference type="Proteomes" id="UP000198866">
    <property type="component" value="Unassembled WGS sequence"/>
</dbReference>
<evidence type="ECO:0000313" key="2">
    <source>
        <dbReference type="EMBL" id="SEK11257.1"/>
    </source>
</evidence>
<dbReference type="STRING" id="667676.SAMN05192539_105125"/>
<dbReference type="AlphaFoldDB" id="A0A1H7EDW8"/>
<dbReference type="SUPFAM" id="SSF56281">
    <property type="entry name" value="Metallo-hydrolase/oxidoreductase"/>
    <property type="match status" value="1"/>
</dbReference>
<dbReference type="NCBIfam" id="TIGR04122">
    <property type="entry name" value="Xnuc_lig_assoc"/>
    <property type="match status" value="1"/>
</dbReference>
<dbReference type="RefSeq" id="WP_090873554.1">
    <property type="nucleotide sequence ID" value="NZ_FNYE01000051.1"/>
</dbReference>
<dbReference type="EMBL" id="FNYE01000051">
    <property type="protein sequence ID" value="SEK11257.1"/>
    <property type="molecule type" value="Genomic_DNA"/>
</dbReference>
<proteinExistence type="predicted"/>
<sequence length="367" mass="39977">MTQQTDLIVARPEGLYCPQGDFHIDPWRPVERAVITHAHSDHARAGHAHYLAAEPGARVLQSRLPDISLRTLPYGERIAIGGVQVSLHPAGHVLGSAQVRVEYRGEVWVASGDYKLDRDPTCAPFEPVRCDTFITESTFGLPIYRWDAPQAVFDGIDSWWRHNAATGRASVLFCYSFGKAQRILASVDAGIGPIFCHGAIEPLNRAYRAAGVALPPVRLVGEIPARNKEVFRQALMIAPPSAQGSAWLRRFGDYSDAFASGWMRLRGTRRRRGVDRGFVLSDHADWPALQTAIAATGARRVIVTHGQVEPMVRWLREQGLEADAFATEYGDDAVEADAAAGNEADTAVTADVASTTGATNTAERDAS</sequence>
<dbReference type="GO" id="GO:0004521">
    <property type="term" value="F:RNA endonuclease activity"/>
    <property type="evidence" value="ECO:0007669"/>
    <property type="project" value="TreeGrafter"/>
</dbReference>
<name>A0A1H7EDW8_9BURK</name>
<protein>
    <submittedName>
        <fullName evidence="2">Putative mRNA 3-end processing factor</fullName>
    </submittedName>
</protein>
<dbReference type="PANTHER" id="PTHR11203:SF49">
    <property type="entry name" value="BLL1145 PROTEIN"/>
    <property type="match status" value="1"/>
</dbReference>
<evidence type="ECO:0000256" key="1">
    <source>
        <dbReference type="SAM" id="MobiDB-lite"/>
    </source>
</evidence>
<dbReference type="OrthoDB" id="9803916at2"/>
<dbReference type="Gene3D" id="3.60.15.10">
    <property type="entry name" value="Ribonuclease Z/Hydroxyacylglutathione hydrolase-like"/>
    <property type="match status" value="1"/>
</dbReference>
<dbReference type="InterPro" id="IPR036866">
    <property type="entry name" value="RibonucZ/Hydroxyglut_hydro"/>
</dbReference>
<gene>
    <name evidence="2" type="ORF">SAMN05192539_105125</name>
</gene>
<feature type="region of interest" description="Disordered" evidence="1">
    <location>
        <begin position="337"/>
        <end position="367"/>
    </location>
</feature>
<dbReference type="InterPro" id="IPR026360">
    <property type="entry name" value="Xnuc_lig_assoc"/>
</dbReference>
<organism evidence="2 3">
    <name type="scientific">Paraburkholderia diazotrophica</name>
    <dbReference type="NCBI Taxonomy" id="667676"/>
    <lineage>
        <taxon>Bacteria</taxon>
        <taxon>Pseudomonadati</taxon>
        <taxon>Pseudomonadota</taxon>
        <taxon>Betaproteobacteria</taxon>
        <taxon>Burkholderiales</taxon>
        <taxon>Burkholderiaceae</taxon>
        <taxon>Paraburkholderia</taxon>
    </lineage>
</organism>
<dbReference type="PANTHER" id="PTHR11203">
    <property type="entry name" value="CLEAVAGE AND POLYADENYLATION SPECIFICITY FACTOR FAMILY MEMBER"/>
    <property type="match status" value="1"/>
</dbReference>
<reference evidence="3" key="1">
    <citation type="submission" date="2016-10" db="EMBL/GenBank/DDBJ databases">
        <authorList>
            <person name="Varghese N."/>
            <person name="Submissions S."/>
        </authorList>
    </citation>
    <scope>NUCLEOTIDE SEQUENCE [LARGE SCALE GENOMIC DNA]</scope>
    <source>
        <strain evidence="3">LMG 26031</strain>
    </source>
</reference>
<accession>A0A1H7EDW8</accession>
<evidence type="ECO:0000313" key="3">
    <source>
        <dbReference type="Proteomes" id="UP000198866"/>
    </source>
</evidence>